<dbReference type="PANTHER" id="PTHR13677:SF0">
    <property type="entry name" value="LD41638P"/>
    <property type="match status" value="1"/>
</dbReference>
<evidence type="ECO:0000256" key="1">
    <source>
        <dbReference type="ARBA" id="ARBA00007159"/>
    </source>
</evidence>
<evidence type="ECO:0000313" key="4">
    <source>
        <dbReference type="EMBL" id="KIY68703.1"/>
    </source>
</evidence>
<dbReference type="AlphaFoldDB" id="A0A0D7BE10"/>
<evidence type="ECO:0000313" key="5">
    <source>
        <dbReference type="Proteomes" id="UP000054007"/>
    </source>
</evidence>
<comment type="similarity">
    <text evidence="1">Belongs to the DENND6 family.</text>
</comment>
<dbReference type="GO" id="GO:0055037">
    <property type="term" value="C:recycling endosome"/>
    <property type="evidence" value="ECO:0007669"/>
    <property type="project" value="TreeGrafter"/>
</dbReference>
<feature type="region of interest" description="Disordered" evidence="2">
    <location>
        <begin position="1"/>
        <end position="32"/>
    </location>
</feature>
<dbReference type="PANTHER" id="PTHR13677">
    <property type="entry name" value="LD41638P"/>
    <property type="match status" value="1"/>
</dbReference>
<proteinExistence type="inferred from homology"/>
<dbReference type="PROSITE" id="PS50211">
    <property type="entry name" value="DENN"/>
    <property type="match status" value="1"/>
</dbReference>
<dbReference type="InterPro" id="IPR024224">
    <property type="entry name" value="DENND6"/>
</dbReference>
<reference evidence="4 5" key="1">
    <citation type="journal article" date="2015" name="Fungal Genet. Biol.">
        <title>Evolution of novel wood decay mechanisms in Agaricales revealed by the genome sequences of Fistulina hepatica and Cylindrobasidium torrendii.</title>
        <authorList>
            <person name="Floudas D."/>
            <person name="Held B.W."/>
            <person name="Riley R."/>
            <person name="Nagy L.G."/>
            <person name="Koehler G."/>
            <person name="Ransdell A.S."/>
            <person name="Younus H."/>
            <person name="Chow J."/>
            <person name="Chiniquy J."/>
            <person name="Lipzen A."/>
            <person name="Tritt A."/>
            <person name="Sun H."/>
            <person name="Haridas S."/>
            <person name="LaButti K."/>
            <person name="Ohm R.A."/>
            <person name="Kues U."/>
            <person name="Blanchette R.A."/>
            <person name="Grigoriev I.V."/>
            <person name="Minto R.E."/>
            <person name="Hibbett D.S."/>
        </authorList>
    </citation>
    <scope>NUCLEOTIDE SEQUENCE [LARGE SCALE GENOMIC DNA]</scope>
    <source>
        <strain evidence="4 5">FP15055 ss-10</strain>
    </source>
</reference>
<feature type="domain" description="UDENN" evidence="3">
    <location>
        <begin position="57"/>
        <end position="478"/>
    </location>
</feature>
<dbReference type="InterPro" id="IPR037516">
    <property type="entry name" value="Tripartite_DENN"/>
</dbReference>
<dbReference type="GO" id="GO:0005085">
    <property type="term" value="F:guanyl-nucleotide exchange factor activity"/>
    <property type="evidence" value="ECO:0007669"/>
    <property type="project" value="InterPro"/>
</dbReference>
<evidence type="ECO:0000256" key="2">
    <source>
        <dbReference type="SAM" id="MobiDB-lite"/>
    </source>
</evidence>
<dbReference type="OrthoDB" id="10265409at2759"/>
<dbReference type="Proteomes" id="UP000054007">
    <property type="component" value="Unassembled WGS sequence"/>
</dbReference>
<sequence>MISPSSPDLLATKNARPSLSRSQTLPRMDAPPRRIRKNSIALEVDEDVLFKIRRWVHAIAIVDFDIDHGPMLDGAFPPLNLLPAEVENITFSSFPDSPQFEQGSQSHSFRIRDSQGAYINGFVYFTQRRNAALKRGYEQRSVVILTQHEYPTLFAAMSSVFGPLFAQHDVPMLETACHNIATWPDPTPGTILELGFLGSVLQVEIPQTIDHQQLTETSAFREKYNPQRHILAAASPLFPPVIHLFEAALSHLWSIWECVVLCEPILVFGPSPSQTSQAIWFLRDLLRPIPVAGDVRPYFTIHDRDHGSLVNKLPPKAGLLLGVTNPFFERECVHWPHTLSLGKKVAHKSSIRTPGPLPGWKTKTHKRYISKDQAILKQLEHALNGSGSDQLTASLAMRRHFCQRTNEMLIPLSRYLNTLIPPPADVRNGKTRLKPFQNSAFFASLKEHGSPLPFKSSTKRRDFYERWLKTPSFGLWLAQQEGIVQSVLRKSLDAP</sequence>
<organism evidence="4 5">
    <name type="scientific">Cylindrobasidium torrendii FP15055 ss-10</name>
    <dbReference type="NCBI Taxonomy" id="1314674"/>
    <lineage>
        <taxon>Eukaryota</taxon>
        <taxon>Fungi</taxon>
        <taxon>Dikarya</taxon>
        <taxon>Basidiomycota</taxon>
        <taxon>Agaricomycotina</taxon>
        <taxon>Agaricomycetes</taxon>
        <taxon>Agaricomycetidae</taxon>
        <taxon>Agaricales</taxon>
        <taxon>Marasmiineae</taxon>
        <taxon>Physalacriaceae</taxon>
        <taxon>Cylindrobasidium</taxon>
    </lineage>
</organism>
<keyword evidence="5" id="KW-1185">Reference proteome</keyword>
<accession>A0A0D7BE10</accession>
<dbReference type="EMBL" id="KN880497">
    <property type="protein sequence ID" value="KIY68703.1"/>
    <property type="molecule type" value="Genomic_DNA"/>
</dbReference>
<protein>
    <submittedName>
        <fullName evidence="4">DUF1630-domain-containing protein</fullName>
    </submittedName>
</protein>
<evidence type="ECO:0000259" key="3">
    <source>
        <dbReference type="PROSITE" id="PS50211"/>
    </source>
</evidence>
<name>A0A0D7BE10_9AGAR</name>
<gene>
    <name evidence="4" type="ORF">CYLTODRAFT_350922</name>
</gene>
<feature type="compositionally biased region" description="Polar residues" evidence="2">
    <location>
        <begin position="15"/>
        <end position="25"/>
    </location>
</feature>